<evidence type="ECO:0000256" key="1">
    <source>
        <dbReference type="SAM" id="MobiDB-lite"/>
    </source>
</evidence>
<reference evidence="2" key="1">
    <citation type="submission" date="2009-11" db="EMBL/GenBank/DDBJ databases">
        <authorList>
            <consortium name="The Broad Institute Genome Sequencing Platform"/>
            <person name="Ward D."/>
            <person name="Feldgarden M."/>
            <person name="Earl A."/>
            <person name="Young S.K."/>
            <person name="Zeng Q."/>
            <person name="Koehrsen M."/>
            <person name="Alvarado L."/>
            <person name="Berlin A."/>
            <person name="Bochicchio J."/>
            <person name="Borenstein D."/>
            <person name="Chapman S.B."/>
            <person name="Chen Z."/>
            <person name="Engels R."/>
            <person name="Freedman E."/>
            <person name="Gellesch M."/>
            <person name="Goldberg J."/>
            <person name="Griggs A."/>
            <person name="Gujja S."/>
            <person name="Heilman E."/>
            <person name="Heiman D."/>
            <person name="Hepburn T."/>
            <person name="Howarth C."/>
            <person name="Jen D."/>
            <person name="Larson L."/>
            <person name="Lewis B."/>
            <person name="Mehta T."/>
            <person name="Park D."/>
            <person name="Pearson M."/>
            <person name="Roberts A."/>
            <person name="Saif S."/>
            <person name="Shea T."/>
            <person name="Shenoy N."/>
            <person name="Sisk P."/>
            <person name="Stolte C."/>
            <person name="Sykes S."/>
            <person name="Thomson T."/>
            <person name="Walk T."/>
            <person name="White J."/>
            <person name="Yandava C."/>
            <person name="Izard J."/>
            <person name="Baranova O.V."/>
            <person name="Blanton J.M."/>
            <person name="Tanner A.C."/>
            <person name="Dewhirst F.E."/>
            <person name="Haas B."/>
            <person name="Nusbaum C."/>
            <person name="Birren B."/>
        </authorList>
    </citation>
    <scope>NUCLEOTIDE SEQUENCE [LARGE SCALE GENOMIC DNA]</scope>
    <source>
        <strain evidence="2">1-1 BBBD Race 1</strain>
    </source>
</reference>
<evidence type="ECO:0000313" key="2">
    <source>
        <dbReference type="EMBL" id="OAV94389.1"/>
    </source>
</evidence>
<keyword evidence="4" id="KW-1185">Reference proteome</keyword>
<dbReference type="AlphaFoldDB" id="A0A180GPS0"/>
<gene>
    <name evidence="2" type="ORF">PTTG_27011</name>
</gene>
<dbReference type="EMBL" id="ADAS02000040">
    <property type="protein sequence ID" value="OAV94389.1"/>
    <property type="molecule type" value="Genomic_DNA"/>
</dbReference>
<dbReference type="VEuPathDB" id="FungiDB:PTTG_27011"/>
<protein>
    <submittedName>
        <fullName evidence="2 3">Uncharacterized protein</fullName>
    </submittedName>
</protein>
<name>A0A180GPS0_PUCT1</name>
<sequence length="436" mass="49456">MAESHAGRMSGLINSFEGLQSEAQQIPIYEDQVTKEMARIHEEYRQIWDRINYGRGPRALFNEIAIRTQLLAKLESICLPCLHGHVYALSKALVLRRSDPPIHNQPLPFVSKLKLMLKVLSKLESTLRDIKFAIACISPELDTEQMREDKDLKQLKLFPCSGLALRTYATTGLVTELLRISCEFIKESGHNFFEDPSKRNEIESMSAACLESVNQTLIFISHSEANIFQGGWEVNIKKMSGSLEKFVKFVNRTQAEIDEENRLSLADQVSTGPETSRPVRNTSQPPQEAENPRLAHATISVISIIKLSRLLVAKLLKMSTDKENLAIVSDLSSRELALFVTMVDALTDSIEKLVDALCADIPEDQYDDIIVINTSICHLLTAPRFILQAVRHIFRPVHHDQPLEKIHLKAWFYRWNKLHHSTATNLDKIFGLNLPL</sequence>
<proteinExistence type="predicted"/>
<evidence type="ECO:0000313" key="4">
    <source>
        <dbReference type="Proteomes" id="UP000005240"/>
    </source>
</evidence>
<accession>A0A180GPS0</accession>
<dbReference type="PANTHER" id="PTHR33069:SF3">
    <property type="entry name" value="DYNEIN HEAVY CHAIN TAIL DOMAIN-CONTAINING PROTEIN"/>
    <property type="match status" value="1"/>
</dbReference>
<dbReference type="Proteomes" id="UP000005240">
    <property type="component" value="Unassembled WGS sequence"/>
</dbReference>
<feature type="compositionally biased region" description="Polar residues" evidence="1">
    <location>
        <begin position="267"/>
        <end position="286"/>
    </location>
</feature>
<evidence type="ECO:0000313" key="3">
    <source>
        <dbReference type="EnsemblFungi" id="PTTG_27011-t43_1-p1"/>
    </source>
</evidence>
<feature type="region of interest" description="Disordered" evidence="1">
    <location>
        <begin position="261"/>
        <end position="292"/>
    </location>
</feature>
<reference evidence="2" key="2">
    <citation type="submission" date="2016-05" db="EMBL/GenBank/DDBJ databases">
        <title>Comparative analysis highlights variable genome content of wheat rusts and divergence of the mating loci.</title>
        <authorList>
            <person name="Cuomo C.A."/>
            <person name="Bakkeren G."/>
            <person name="Szabo L."/>
            <person name="Khalil H."/>
            <person name="Joly D."/>
            <person name="Goldberg J."/>
            <person name="Young S."/>
            <person name="Zeng Q."/>
            <person name="Fellers J."/>
        </authorList>
    </citation>
    <scope>NUCLEOTIDE SEQUENCE [LARGE SCALE GENOMIC DNA]</scope>
    <source>
        <strain evidence="2">1-1 BBBD Race 1</strain>
    </source>
</reference>
<dbReference type="EnsemblFungi" id="PTTG_27011-t43_1">
    <property type="protein sequence ID" value="PTTG_27011-t43_1-p1"/>
    <property type="gene ID" value="PTTG_27011"/>
</dbReference>
<reference evidence="3" key="4">
    <citation type="submission" date="2025-05" db="UniProtKB">
        <authorList>
            <consortium name="EnsemblFungi"/>
        </authorList>
    </citation>
    <scope>IDENTIFICATION</scope>
    <source>
        <strain evidence="3">isolate 1-1 / race 1 (BBBD)</strain>
    </source>
</reference>
<reference evidence="3 4" key="3">
    <citation type="journal article" date="2017" name="G3 (Bethesda)">
        <title>Comparative analysis highlights variable genome content of wheat rusts and divergence of the mating loci.</title>
        <authorList>
            <person name="Cuomo C.A."/>
            <person name="Bakkeren G."/>
            <person name="Khalil H.B."/>
            <person name="Panwar V."/>
            <person name="Joly D."/>
            <person name="Linning R."/>
            <person name="Sakthikumar S."/>
            <person name="Song X."/>
            <person name="Adiconis X."/>
            <person name="Fan L."/>
            <person name="Goldberg J.M."/>
            <person name="Levin J.Z."/>
            <person name="Young S."/>
            <person name="Zeng Q."/>
            <person name="Anikster Y."/>
            <person name="Bruce M."/>
            <person name="Wang M."/>
            <person name="Yin C."/>
            <person name="McCallum B."/>
            <person name="Szabo L.J."/>
            <person name="Hulbert S."/>
            <person name="Chen X."/>
            <person name="Fellers J.P."/>
        </authorList>
    </citation>
    <scope>NUCLEOTIDE SEQUENCE</scope>
    <source>
        <strain evidence="4">Isolate 1-1 / race 1 (BBBD)</strain>
        <strain evidence="3">isolate 1-1 / race 1 (BBBD)</strain>
    </source>
</reference>
<organism evidence="2">
    <name type="scientific">Puccinia triticina (isolate 1-1 / race 1 (BBBD))</name>
    <name type="common">Brown leaf rust fungus</name>
    <dbReference type="NCBI Taxonomy" id="630390"/>
    <lineage>
        <taxon>Eukaryota</taxon>
        <taxon>Fungi</taxon>
        <taxon>Dikarya</taxon>
        <taxon>Basidiomycota</taxon>
        <taxon>Pucciniomycotina</taxon>
        <taxon>Pucciniomycetes</taxon>
        <taxon>Pucciniales</taxon>
        <taxon>Pucciniaceae</taxon>
        <taxon>Puccinia</taxon>
    </lineage>
</organism>
<dbReference type="PANTHER" id="PTHR33069">
    <property type="entry name" value="CHROMOSOME 7, WHOLE GENOME SHOTGUN SEQUENCE-RELATED"/>
    <property type="match status" value="1"/>
</dbReference>